<sequence>MKSFIIILANETTTDDTFTLTLTGNVVQSTVWLPAPIWLAYAISTTTSQISPLTNKPPIPTEIVCTDSYSLYECIVKLGTTMEKRIVIDKMALRESYEKREFHER</sequence>
<protein>
    <submittedName>
        <fullName evidence="1">Uncharacterized protein</fullName>
    </submittedName>
</protein>
<reference evidence="1" key="1">
    <citation type="submission" date="2020-03" db="EMBL/GenBank/DDBJ databases">
        <authorList>
            <person name="He L."/>
        </authorList>
    </citation>
    <scope>NUCLEOTIDE SEQUENCE</scope>
    <source>
        <strain evidence="1">CkLH20</strain>
    </source>
</reference>
<evidence type="ECO:0000313" key="1">
    <source>
        <dbReference type="EMBL" id="KAF9869897.1"/>
    </source>
</evidence>
<dbReference type="Proteomes" id="UP000781932">
    <property type="component" value="Unassembled WGS sequence"/>
</dbReference>
<accession>A0A9P6LF33</accession>
<evidence type="ECO:0000313" key="2">
    <source>
        <dbReference type="Proteomes" id="UP000781932"/>
    </source>
</evidence>
<comment type="caution">
    <text evidence="1">The sequence shown here is derived from an EMBL/GenBank/DDBJ whole genome shotgun (WGS) entry which is preliminary data.</text>
</comment>
<keyword evidence="2" id="KW-1185">Reference proteome</keyword>
<name>A0A9P6LF33_9PEZI</name>
<dbReference type="EMBL" id="JAATWM020000062">
    <property type="protein sequence ID" value="KAF9869897.1"/>
    <property type="molecule type" value="Genomic_DNA"/>
</dbReference>
<dbReference type="AlphaFoldDB" id="A0A9P6LF33"/>
<gene>
    <name evidence="1" type="ORF">CkaCkLH20_12604</name>
</gene>
<dbReference type="RefSeq" id="XP_038739358.1">
    <property type="nucleotide sequence ID" value="XM_038895317.1"/>
</dbReference>
<dbReference type="OrthoDB" id="5150797at2759"/>
<dbReference type="GeneID" id="62168391"/>
<proteinExistence type="predicted"/>
<reference evidence="1" key="2">
    <citation type="submission" date="2020-11" db="EMBL/GenBank/DDBJ databases">
        <title>Whole genome sequencing of Colletotrichum sp.</title>
        <authorList>
            <person name="Li H."/>
        </authorList>
    </citation>
    <scope>NUCLEOTIDE SEQUENCE</scope>
    <source>
        <strain evidence="1">CkLH20</strain>
    </source>
</reference>
<organism evidence="1 2">
    <name type="scientific">Colletotrichum karsti</name>
    <dbReference type="NCBI Taxonomy" id="1095194"/>
    <lineage>
        <taxon>Eukaryota</taxon>
        <taxon>Fungi</taxon>
        <taxon>Dikarya</taxon>
        <taxon>Ascomycota</taxon>
        <taxon>Pezizomycotina</taxon>
        <taxon>Sordariomycetes</taxon>
        <taxon>Hypocreomycetidae</taxon>
        <taxon>Glomerellales</taxon>
        <taxon>Glomerellaceae</taxon>
        <taxon>Colletotrichum</taxon>
        <taxon>Colletotrichum boninense species complex</taxon>
    </lineage>
</organism>